<evidence type="ECO:0000256" key="2">
    <source>
        <dbReference type="PROSITE-ProRule" id="PRU00284"/>
    </source>
</evidence>
<dbReference type="InterPro" id="IPR004089">
    <property type="entry name" value="MCPsignal_dom"/>
</dbReference>
<dbReference type="PROSITE" id="PS50111">
    <property type="entry name" value="CHEMOTAXIS_TRANSDUC_2"/>
    <property type="match status" value="1"/>
</dbReference>
<dbReference type="SMART" id="SM00283">
    <property type="entry name" value="MA"/>
    <property type="match status" value="1"/>
</dbReference>
<evidence type="ECO:0000256" key="1">
    <source>
        <dbReference type="ARBA" id="ARBA00023224"/>
    </source>
</evidence>
<dbReference type="RefSeq" id="WP_197309740.1">
    <property type="nucleotide sequence ID" value="NZ_JADZLT010000040.1"/>
</dbReference>
<proteinExistence type="predicted"/>
<sequence length="430" mass="45104">MFRSNNAEAKVIEKPDAERFAEIAAAHKTATEALQRQVETLTSGSQASLKHAVDTSVNISELLCLMAWSSGNVHNLSGETVAVSAAIEEVAKSIENIADLSGRAQGQSAEAHAIVEAGAARAMSAGRAMQDIAEAFTGLDRQMHQLGGAIESIGGFAKQIESISSQTKLLALNATIEAARAGEAGRGFAVVAAEVKALSEETSRTTELIRGQLTGLADVMQGMLHAMSIGGTKVRDGRETFDVVATDMASIRDCVSDVNASIGAIAGMLGDQQSATEAMAKSMSEIARLAGQNETDVKASSELIIKTDAITGKLIDAAGEAGVARYAERRLRADHMAWKRRLAECLVGLKPIELTAFSARVEPLGPHFATITDPAVRRLSVKADKAAAEALRMVKEVAAGRMNVAIEAYMAMDGASGEIMAALADLERAN</sequence>
<dbReference type="AlphaFoldDB" id="A0A931MYE6"/>
<keyword evidence="5" id="KW-1185">Reference proteome</keyword>
<evidence type="ECO:0000313" key="5">
    <source>
        <dbReference type="Proteomes" id="UP000631694"/>
    </source>
</evidence>
<dbReference type="GO" id="GO:0007165">
    <property type="term" value="P:signal transduction"/>
    <property type="evidence" value="ECO:0007669"/>
    <property type="project" value="UniProtKB-KW"/>
</dbReference>
<dbReference type="Gene3D" id="1.10.287.950">
    <property type="entry name" value="Methyl-accepting chemotaxis protein"/>
    <property type="match status" value="1"/>
</dbReference>
<protein>
    <recommendedName>
        <fullName evidence="3">Methyl-accepting transducer domain-containing protein</fullName>
    </recommendedName>
</protein>
<feature type="domain" description="Methyl-accepting transducer" evidence="3">
    <location>
        <begin position="83"/>
        <end position="287"/>
    </location>
</feature>
<dbReference type="PANTHER" id="PTHR32089">
    <property type="entry name" value="METHYL-ACCEPTING CHEMOTAXIS PROTEIN MCPB"/>
    <property type="match status" value="1"/>
</dbReference>
<keyword evidence="1 2" id="KW-0807">Transducer</keyword>
<dbReference type="PANTHER" id="PTHR32089:SF112">
    <property type="entry name" value="LYSOZYME-LIKE PROTEIN-RELATED"/>
    <property type="match status" value="1"/>
</dbReference>
<accession>A0A931MYE6</accession>
<dbReference type="SUPFAM" id="SSF58104">
    <property type="entry name" value="Methyl-accepting chemotaxis protein (MCP) signaling domain"/>
    <property type="match status" value="1"/>
</dbReference>
<dbReference type="Pfam" id="PF00015">
    <property type="entry name" value="MCPsignal"/>
    <property type="match status" value="1"/>
</dbReference>
<evidence type="ECO:0000259" key="3">
    <source>
        <dbReference type="PROSITE" id="PS50111"/>
    </source>
</evidence>
<evidence type="ECO:0000313" key="4">
    <source>
        <dbReference type="EMBL" id="MBH0236636.1"/>
    </source>
</evidence>
<comment type="caution">
    <text evidence="4">The sequence shown here is derived from an EMBL/GenBank/DDBJ whole genome shotgun (WGS) entry which is preliminary data.</text>
</comment>
<dbReference type="EMBL" id="JADZLT010000040">
    <property type="protein sequence ID" value="MBH0236636.1"/>
    <property type="molecule type" value="Genomic_DNA"/>
</dbReference>
<gene>
    <name evidence="4" type="ORF">I5731_02275</name>
</gene>
<name>A0A931MYE6_9HYPH</name>
<dbReference type="Proteomes" id="UP000631694">
    <property type="component" value="Unassembled WGS sequence"/>
</dbReference>
<organism evidence="4 5">
    <name type="scientific">Methylobrevis albus</name>
    <dbReference type="NCBI Taxonomy" id="2793297"/>
    <lineage>
        <taxon>Bacteria</taxon>
        <taxon>Pseudomonadati</taxon>
        <taxon>Pseudomonadota</taxon>
        <taxon>Alphaproteobacteria</taxon>
        <taxon>Hyphomicrobiales</taxon>
        <taxon>Pleomorphomonadaceae</taxon>
        <taxon>Methylobrevis</taxon>
    </lineage>
</organism>
<dbReference type="GO" id="GO:0016020">
    <property type="term" value="C:membrane"/>
    <property type="evidence" value="ECO:0007669"/>
    <property type="project" value="InterPro"/>
</dbReference>
<reference evidence="4" key="1">
    <citation type="submission" date="2020-12" db="EMBL/GenBank/DDBJ databases">
        <title>Methylobrevis albus sp. nov., isolated from fresh water lack sediment.</title>
        <authorList>
            <person name="Zou Q."/>
        </authorList>
    </citation>
    <scope>NUCLEOTIDE SEQUENCE</scope>
    <source>
        <strain evidence="4">L22</strain>
    </source>
</reference>